<evidence type="ECO:0000313" key="2">
    <source>
        <dbReference type="EMBL" id="EJP72184.1"/>
    </source>
</evidence>
<dbReference type="Proteomes" id="UP000010305">
    <property type="component" value="Unassembled WGS sequence"/>
</dbReference>
<feature type="transmembrane region" description="Helical" evidence="1">
    <location>
        <begin position="45"/>
        <end position="68"/>
    </location>
</feature>
<keyword evidence="1" id="KW-0472">Membrane</keyword>
<feature type="transmembrane region" description="Helical" evidence="1">
    <location>
        <begin position="102"/>
        <end position="120"/>
    </location>
</feature>
<reference evidence="2 3" key="1">
    <citation type="journal article" date="2012" name="ISME J.">
        <title>Genomic insights to SAR86, an abundant and uncultivated marine bacterial lineage.</title>
        <authorList>
            <person name="Dupont C.L."/>
            <person name="Rusch D.B."/>
            <person name="Yooseph S."/>
            <person name="Lombardo M.J."/>
            <person name="Richter R.A."/>
            <person name="Valas R."/>
            <person name="Novotny M."/>
            <person name="Yee-Greenbaum J."/>
            <person name="Selengut J.D."/>
            <person name="Haft D.H."/>
            <person name="Halpern A.L."/>
            <person name="Lasken R.S."/>
            <person name="Nealson K."/>
            <person name="Friedman R."/>
            <person name="Venter J.C."/>
        </authorList>
    </citation>
    <scope>NUCLEOTIDE SEQUENCE [LARGE SCALE GENOMIC DNA]</scope>
</reference>
<accession>J4KS69</accession>
<dbReference type="AlphaFoldDB" id="J4KS69"/>
<feature type="transmembrane region" description="Helical" evidence="1">
    <location>
        <begin position="7"/>
        <end position="25"/>
    </location>
</feature>
<name>J4KS69_9GAMM</name>
<evidence type="ECO:0000256" key="1">
    <source>
        <dbReference type="SAM" id="Phobius"/>
    </source>
</evidence>
<feature type="transmembrane region" description="Helical" evidence="1">
    <location>
        <begin position="75"/>
        <end position="96"/>
    </location>
</feature>
<protein>
    <submittedName>
        <fullName evidence="2">Putative NADH dehydrogenase subunit 5</fullName>
    </submittedName>
</protein>
<gene>
    <name evidence="2" type="ORF">NT01SARS_0679</name>
</gene>
<dbReference type="EMBL" id="JH611156">
    <property type="protein sequence ID" value="EJP72184.1"/>
    <property type="molecule type" value="Genomic_DNA"/>
</dbReference>
<organism evidence="2 3">
    <name type="scientific">SAR86 cluster bacterium SAR86A</name>
    <dbReference type="NCBI Taxonomy" id="1123866"/>
    <lineage>
        <taxon>Bacteria</taxon>
        <taxon>Pseudomonadati</taxon>
        <taxon>Pseudomonadota</taxon>
        <taxon>Gammaproteobacteria</taxon>
        <taxon>SAR86 cluster</taxon>
    </lineage>
</organism>
<dbReference type="HOGENOM" id="CLU_1915639_0_0_6"/>
<proteinExistence type="predicted"/>
<dbReference type="PROSITE" id="PS51257">
    <property type="entry name" value="PROKAR_LIPOPROTEIN"/>
    <property type="match status" value="1"/>
</dbReference>
<keyword evidence="1" id="KW-0812">Transmembrane</keyword>
<evidence type="ECO:0000313" key="3">
    <source>
        <dbReference type="Proteomes" id="UP000010305"/>
    </source>
</evidence>
<dbReference type="STRING" id="1123866.NT01SARS_0679"/>
<keyword evidence="1" id="KW-1133">Transmembrane helix</keyword>
<sequence length="132" mass="14847">MNTIFKGYLLIIGITSCVMGLWAMLGPNFVSWYPAFDGVERYTPLANFIRTMSGVFVASGYILIRFIFSSSKVQLGTVLIYLCVFMLLGKVCGLVYEGYHFHDIVASILGVITLIGLTYVHKKRKDLINYDL</sequence>